<dbReference type="STRING" id="1434701.SAMN05443634_10389"/>
<dbReference type="AlphaFoldDB" id="A0A1M6UW87"/>
<dbReference type="EMBL" id="FRBH01000003">
    <property type="protein sequence ID" value="SHK73474.1"/>
    <property type="molecule type" value="Genomic_DNA"/>
</dbReference>
<dbReference type="GO" id="GO:0003677">
    <property type="term" value="F:DNA binding"/>
    <property type="evidence" value="ECO:0007669"/>
    <property type="project" value="InterPro"/>
</dbReference>
<evidence type="ECO:0000256" key="1">
    <source>
        <dbReference type="ARBA" id="ARBA00023172"/>
    </source>
</evidence>
<gene>
    <name evidence="3" type="ORF">GCM10010984_30620</name>
    <name evidence="4" type="ORF">SAMN05443634_10389</name>
</gene>
<keyword evidence="1" id="KW-0233">DNA recombination</keyword>
<reference evidence="5" key="2">
    <citation type="submission" date="2016-11" db="EMBL/GenBank/DDBJ databases">
        <authorList>
            <person name="Varghese N."/>
            <person name="Submissions S."/>
        </authorList>
    </citation>
    <scope>NUCLEOTIDE SEQUENCE [LARGE SCALE GENOMIC DNA]</scope>
    <source>
        <strain evidence="5">DSM 27989</strain>
    </source>
</reference>
<protein>
    <submittedName>
        <fullName evidence="4">Phage integrase family protein</fullName>
    </submittedName>
</protein>
<evidence type="ECO:0000313" key="6">
    <source>
        <dbReference type="Proteomes" id="UP000650994"/>
    </source>
</evidence>
<dbReference type="SUPFAM" id="SSF56349">
    <property type="entry name" value="DNA breaking-rejoining enzymes"/>
    <property type="match status" value="1"/>
</dbReference>
<proteinExistence type="predicted"/>
<evidence type="ECO:0000313" key="5">
    <source>
        <dbReference type="Proteomes" id="UP000184120"/>
    </source>
</evidence>
<dbReference type="GO" id="GO:0006310">
    <property type="term" value="P:DNA recombination"/>
    <property type="evidence" value="ECO:0007669"/>
    <property type="project" value="UniProtKB-KW"/>
</dbReference>
<dbReference type="EMBL" id="BMFL01000036">
    <property type="protein sequence ID" value="GGF11466.1"/>
    <property type="molecule type" value="Genomic_DNA"/>
</dbReference>
<dbReference type="Proteomes" id="UP000184120">
    <property type="component" value="Unassembled WGS sequence"/>
</dbReference>
<dbReference type="Proteomes" id="UP000650994">
    <property type="component" value="Unassembled WGS sequence"/>
</dbReference>
<reference evidence="6" key="4">
    <citation type="journal article" date="2019" name="Int. J. Syst. Evol. Microbiol.">
        <title>The Global Catalogue of Microorganisms (GCM) 10K type strain sequencing project: providing services to taxonomists for standard genome sequencing and annotation.</title>
        <authorList>
            <consortium name="The Broad Institute Genomics Platform"/>
            <consortium name="The Broad Institute Genome Sequencing Center for Infectious Disease"/>
            <person name="Wu L."/>
            <person name="Ma J."/>
        </authorList>
    </citation>
    <scope>NUCLEOTIDE SEQUENCE [LARGE SCALE GENOMIC DNA]</scope>
    <source>
        <strain evidence="6">CGMCC 1.12707</strain>
    </source>
</reference>
<sequence>MTNLYLDTSKSVVKNRFFKELKADTKINFYTAGHSFATLSLRNGVQVSKIKQALGHQSIKTTESYLEDFKDHEIDEAFEKLF</sequence>
<dbReference type="InterPro" id="IPR013762">
    <property type="entry name" value="Integrase-like_cat_sf"/>
</dbReference>
<accession>A0A1M6UW87</accession>
<keyword evidence="6" id="KW-1185">Reference proteome</keyword>
<evidence type="ECO:0000259" key="2">
    <source>
        <dbReference type="Pfam" id="PF00589"/>
    </source>
</evidence>
<organism evidence="4 5">
    <name type="scientific">Chishuiella changwenlii</name>
    <dbReference type="NCBI Taxonomy" id="1434701"/>
    <lineage>
        <taxon>Bacteria</taxon>
        <taxon>Pseudomonadati</taxon>
        <taxon>Bacteroidota</taxon>
        <taxon>Flavobacteriia</taxon>
        <taxon>Flavobacteriales</taxon>
        <taxon>Weeksellaceae</taxon>
        <taxon>Chishuiella</taxon>
    </lineage>
</organism>
<name>A0A1M6UW87_9FLAO</name>
<dbReference type="InterPro" id="IPR002104">
    <property type="entry name" value="Integrase_catalytic"/>
</dbReference>
<feature type="domain" description="Tyr recombinase" evidence="2">
    <location>
        <begin position="18"/>
        <end position="70"/>
    </location>
</feature>
<dbReference type="InterPro" id="IPR011010">
    <property type="entry name" value="DNA_brk_join_enz"/>
</dbReference>
<evidence type="ECO:0000313" key="3">
    <source>
        <dbReference type="EMBL" id="GGF11466.1"/>
    </source>
</evidence>
<evidence type="ECO:0000313" key="4">
    <source>
        <dbReference type="EMBL" id="SHK73474.1"/>
    </source>
</evidence>
<dbReference type="RefSeq" id="WP_072929993.1">
    <property type="nucleotide sequence ID" value="NZ_BMFL01000036.1"/>
</dbReference>
<dbReference type="GO" id="GO:0015074">
    <property type="term" value="P:DNA integration"/>
    <property type="evidence" value="ECO:0007669"/>
    <property type="project" value="InterPro"/>
</dbReference>
<reference evidence="3" key="1">
    <citation type="journal article" date="2014" name="Int. J. Syst. Evol. Microbiol.">
        <title>Complete genome of a new Firmicutes species belonging to the dominant human colonic microbiota ('Ruminococcus bicirculans') reveals two chromosomes and a selective capacity to utilize plant glucans.</title>
        <authorList>
            <consortium name="NISC Comparative Sequencing Program"/>
            <person name="Wegmann U."/>
            <person name="Louis P."/>
            <person name="Goesmann A."/>
            <person name="Henrissat B."/>
            <person name="Duncan S.H."/>
            <person name="Flint H.J."/>
        </authorList>
    </citation>
    <scope>NUCLEOTIDE SEQUENCE</scope>
    <source>
        <strain evidence="3">CGMCC 1.12707</strain>
    </source>
</reference>
<dbReference type="Gene3D" id="1.10.443.10">
    <property type="entry name" value="Intergrase catalytic core"/>
    <property type="match status" value="1"/>
</dbReference>
<reference evidence="3" key="5">
    <citation type="submission" date="2024-05" db="EMBL/GenBank/DDBJ databases">
        <authorList>
            <person name="Sun Q."/>
            <person name="Zhou Y."/>
        </authorList>
    </citation>
    <scope>NUCLEOTIDE SEQUENCE</scope>
    <source>
        <strain evidence="3">CGMCC 1.12707</strain>
    </source>
</reference>
<reference evidence="4" key="3">
    <citation type="submission" date="2016-11" db="EMBL/GenBank/DDBJ databases">
        <authorList>
            <person name="Jaros S."/>
            <person name="Januszkiewicz K."/>
            <person name="Wedrychowicz H."/>
        </authorList>
    </citation>
    <scope>NUCLEOTIDE SEQUENCE [LARGE SCALE GENOMIC DNA]</scope>
    <source>
        <strain evidence="4">DSM 27989</strain>
    </source>
</reference>
<dbReference type="Pfam" id="PF00589">
    <property type="entry name" value="Phage_integrase"/>
    <property type="match status" value="1"/>
</dbReference>